<organism evidence="2 3">
    <name type="scientific">Limnofasciculus baicalensis BBK-W-15</name>
    <dbReference type="NCBI Taxonomy" id="2699891"/>
    <lineage>
        <taxon>Bacteria</taxon>
        <taxon>Bacillati</taxon>
        <taxon>Cyanobacteriota</taxon>
        <taxon>Cyanophyceae</taxon>
        <taxon>Coleofasciculales</taxon>
        <taxon>Coleofasciculaceae</taxon>
        <taxon>Limnofasciculus</taxon>
        <taxon>Limnofasciculus baicalensis</taxon>
    </lineage>
</organism>
<evidence type="ECO:0000313" key="3">
    <source>
        <dbReference type="Proteomes" id="UP001204953"/>
    </source>
</evidence>
<feature type="region of interest" description="Disordered" evidence="1">
    <location>
        <begin position="41"/>
        <end position="69"/>
    </location>
</feature>
<dbReference type="EMBL" id="JAMZMM010000037">
    <property type="protein sequence ID" value="MCP2728049.1"/>
    <property type="molecule type" value="Genomic_DNA"/>
</dbReference>
<accession>A0AAE3GQ35</accession>
<comment type="caution">
    <text evidence="2">The sequence shown here is derived from an EMBL/GenBank/DDBJ whole genome shotgun (WGS) entry which is preliminary data.</text>
</comment>
<sequence>MRSQSQIAQLNQNRQELQSQLDQFQQDNKQLQNQLEQSQEKLATLQSQPDKEVSRESQSQEVNPKLHPNSEEAKVVNFYMNNSDLLSEYAIEVSETEESLNIQLLGNSQPVVFQKSYHGFYWIVTLKKPKYLIPKPNIEINQSNLNRIQQLFECHGQPMTNSKFKLLKPAIVSRIDGQDKWLLTEAGILIFYLESSN</sequence>
<evidence type="ECO:0000313" key="2">
    <source>
        <dbReference type="EMBL" id="MCP2728049.1"/>
    </source>
</evidence>
<protein>
    <submittedName>
        <fullName evidence="2">Uncharacterized protein</fullName>
    </submittedName>
</protein>
<dbReference type="Proteomes" id="UP001204953">
    <property type="component" value="Unassembled WGS sequence"/>
</dbReference>
<evidence type="ECO:0000256" key="1">
    <source>
        <dbReference type="SAM" id="MobiDB-lite"/>
    </source>
</evidence>
<proteinExistence type="predicted"/>
<gene>
    <name evidence="2" type="ORF">NJ959_06095</name>
</gene>
<dbReference type="RefSeq" id="WP_254010852.1">
    <property type="nucleotide sequence ID" value="NZ_JAMZMM010000037.1"/>
</dbReference>
<name>A0AAE3GQ35_9CYAN</name>
<keyword evidence="3" id="KW-1185">Reference proteome</keyword>
<dbReference type="AlphaFoldDB" id="A0AAE3GQ35"/>
<reference evidence="2" key="1">
    <citation type="submission" date="2022-06" db="EMBL/GenBank/DDBJ databases">
        <title>New cyanobacteria of genus Symplocastrum in benthos of Lake Baikal.</title>
        <authorList>
            <person name="Sorokovikova E."/>
            <person name="Tikhonova I."/>
            <person name="Krasnopeev A."/>
            <person name="Evseev P."/>
            <person name="Gladkikh A."/>
            <person name="Belykh O."/>
        </authorList>
    </citation>
    <scope>NUCLEOTIDE SEQUENCE</scope>
    <source>
        <strain evidence="2">BBK-W-15</strain>
    </source>
</reference>